<dbReference type="PANTHER" id="PTHR42714">
    <property type="entry name" value="TRNA MODIFICATION GTPASE GTPBP3"/>
    <property type="match status" value="1"/>
</dbReference>
<comment type="subcellular location">
    <subcellularLocation>
        <location evidence="8">Cytoplasm</location>
    </subcellularLocation>
</comment>
<feature type="binding site" evidence="8">
    <location>
        <position position="252"/>
    </location>
    <ligand>
        <name>Mg(2+)</name>
        <dbReference type="ChEBI" id="CHEBI:18420"/>
    </ligand>
</feature>
<gene>
    <name evidence="8 11" type="primary">mnmE</name>
    <name evidence="8" type="synonym">trmE</name>
    <name evidence="11" type="ORF">G6N74_22350</name>
</gene>
<dbReference type="CDD" id="cd14858">
    <property type="entry name" value="TrmE_N"/>
    <property type="match status" value="1"/>
</dbReference>
<keyword evidence="12" id="KW-1185">Reference proteome</keyword>
<keyword evidence="3 8" id="KW-0547">Nucleotide-binding</keyword>
<evidence type="ECO:0000313" key="11">
    <source>
        <dbReference type="EMBL" id="NGN43810.1"/>
    </source>
</evidence>
<dbReference type="FunFam" id="3.30.1360.120:FF:000007">
    <property type="entry name" value="tRNA modification GTPase GTPBP3, mitochondrial"/>
    <property type="match status" value="1"/>
</dbReference>
<comment type="similarity">
    <text evidence="1 8 9">Belongs to the TRAFAC class TrmE-Era-EngA-EngB-Septin-like GTPase superfamily. TrmE GTPase family.</text>
</comment>
<keyword evidence="4 8" id="KW-0378">Hydrolase</keyword>
<comment type="cofactor">
    <cofactor evidence="8">
        <name>K(+)</name>
        <dbReference type="ChEBI" id="CHEBI:29103"/>
    </cofactor>
    <text evidence="8">Binds 1 potassium ion per subunit.</text>
</comment>
<feature type="domain" description="TrmE-type G" evidence="10">
    <location>
        <begin position="217"/>
        <end position="364"/>
    </location>
</feature>
<evidence type="ECO:0000256" key="2">
    <source>
        <dbReference type="ARBA" id="ARBA00022694"/>
    </source>
</evidence>
<dbReference type="PANTHER" id="PTHR42714:SF2">
    <property type="entry name" value="TRNA MODIFICATION GTPASE GTPBP3, MITOCHONDRIAL"/>
    <property type="match status" value="1"/>
</dbReference>
<dbReference type="InterPro" id="IPR025867">
    <property type="entry name" value="MnmE_helical"/>
</dbReference>
<dbReference type="PROSITE" id="PS51709">
    <property type="entry name" value="G_TRME"/>
    <property type="match status" value="1"/>
</dbReference>
<comment type="function">
    <text evidence="8">Exhibits a very high intrinsic GTPase hydrolysis rate. Involved in the addition of a carboxymethylaminomethyl (cmnm) group at the wobble position (U34) of certain tRNAs, forming tRNA-cmnm(5)s(2)U34.</text>
</comment>
<comment type="caution">
    <text evidence="11">The sequence shown here is derived from an EMBL/GenBank/DDBJ whole genome shotgun (WGS) entry which is preliminary data.</text>
</comment>
<dbReference type="AlphaFoldDB" id="A0A7C9VFY8"/>
<keyword evidence="8" id="KW-0479">Metal-binding</keyword>
<dbReference type="Pfam" id="PF12631">
    <property type="entry name" value="MnmE_helical"/>
    <property type="match status" value="1"/>
</dbReference>
<dbReference type="GO" id="GO:0005737">
    <property type="term" value="C:cytoplasm"/>
    <property type="evidence" value="ECO:0007669"/>
    <property type="project" value="UniProtKB-SubCell"/>
</dbReference>
<evidence type="ECO:0000259" key="10">
    <source>
        <dbReference type="PROSITE" id="PS51709"/>
    </source>
</evidence>
<evidence type="ECO:0000313" key="12">
    <source>
        <dbReference type="Proteomes" id="UP000481252"/>
    </source>
</evidence>
<dbReference type="InterPro" id="IPR027368">
    <property type="entry name" value="MnmE_dom2"/>
</dbReference>
<evidence type="ECO:0000256" key="7">
    <source>
        <dbReference type="ARBA" id="ARBA00023134"/>
    </source>
</evidence>
<dbReference type="InterPro" id="IPR018948">
    <property type="entry name" value="GTP-bd_TrmE_N"/>
</dbReference>
<dbReference type="GO" id="GO:0002098">
    <property type="term" value="P:tRNA wobble uridine modification"/>
    <property type="evidence" value="ECO:0007669"/>
    <property type="project" value="TreeGrafter"/>
</dbReference>
<feature type="binding site" evidence="8">
    <location>
        <position position="23"/>
    </location>
    <ligand>
        <name>(6S)-5-formyl-5,6,7,8-tetrahydrofolate</name>
        <dbReference type="ChEBI" id="CHEBI:57457"/>
    </ligand>
</feature>
<evidence type="ECO:0000256" key="4">
    <source>
        <dbReference type="ARBA" id="ARBA00022801"/>
    </source>
</evidence>
<dbReference type="CDD" id="cd04164">
    <property type="entry name" value="trmE"/>
    <property type="match status" value="1"/>
</dbReference>
<dbReference type="InterPro" id="IPR004520">
    <property type="entry name" value="GTPase_MnmE"/>
</dbReference>
<dbReference type="GO" id="GO:0003924">
    <property type="term" value="F:GTPase activity"/>
    <property type="evidence" value="ECO:0007669"/>
    <property type="project" value="UniProtKB-UniRule"/>
</dbReference>
<evidence type="ECO:0000256" key="9">
    <source>
        <dbReference type="RuleBase" id="RU003313"/>
    </source>
</evidence>
<keyword evidence="8" id="KW-0963">Cytoplasm</keyword>
<proteinExistence type="inferred from homology"/>
<organism evidence="11 12">
    <name type="scientific">Mesorhizobium zhangyense</name>
    <dbReference type="NCBI Taxonomy" id="1776730"/>
    <lineage>
        <taxon>Bacteria</taxon>
        <taxon>Pseudomonadati</taxon>
        <taxon>Pseudomonadota</taxon>
        <taxon>Alphaproteobacteria</taxon>
        <taxon>Hyphomicrobiales</taxon>
        <taxon>Phyllobacteriaceae</taxon>
        <taxon>Mesorhizobium</taxon>
    </lineage>
</organism>
<dbReference type="HAMAP" id="MF_00379">
    <property type="entry name" value="GTPase_MnmE"/>
    <property type="match status" value="1"/>
</dbReference>
<feature type="binding site" evidence="8">
    <location>
        <begin position="271"/>
        <end position="274"/>
    </location>
    <ligand>
        <name>GTP</name>
        <dbReference type="ChEBI" id="CHEBI:37565"/>
    </ligand>
</feature>
<dbReference type="NCBIfam" id="TIGR00231">
    <property type="entry name" value="small_GTP"/>
    <property type="match status" value="1"/>
</dbReference>
<keyword evidence="2 8" id="KW-0819">tRNA processing</keyword>
<feature type="binding site" evidence="8">
    <location>
        <position position="80"/>
    </location>
    <ligand>
        <name>(6S)-5-formyl-5,6,7,8-tetrahydrofolate</name>
        <dbReference type="ChEBI" id="CHEBI:57457"/>
    </ligand>
</feature>
<dbReference type="Pfam" id="PF10396">
    <property type="entry name" value="TrmE_N"/>
    <property type="match status" value="1"/>
</dbReference>
<dbReference type="Gene3D" id="1.20.120.430">
    <property type="entry name" value="tRNA modification GTPase MnmE domain 2"/>
    <property type="match status" value="1"/>
</dbReference>
<dbReference type="NCBIfam" id="NF003661">
    <property type="entry name" value="PRK05291.1-3"/>
    <property type="match status" value="1"/>
</dbReference>
<keyword evidence="7 8" id="KW-0342">GTP-binding</keyword>
<evidence type="ECO:0000256" key="3">
    <source>
        <dbReference type="ARBA" id="ARBA00022741"/>
    </source>
</evidence>
<dbReference type="InterPro" id="IPR005225">
    <property type="entry name" value="Small_GTP-bd"/>
</dbReference>
<dbReference type="GO" id="GO:0005525">
    <property type="term" value="F:GTP binding"/>
    <property type="evidence" value="ECO:0007669"/>
    <property type="project" value="UniProtKB-UniRule"/>
</dbReference>
<reference evidence="11 12" key="1">
    <citation type="submission" date="2020-02" db="EMBL/GenBank/DDBJ databases">
        <title>Genome sequence of the type strain CGMCC 1.15528 of Mesorhizobium zhangyense.</title>
        <authorList>
            <person name="Gao J."/>
            <person name="Sun J."/>
        </authorList>
    </citation>
    <scope>NUCLEOTIDE SEQUENCE [LARGE SCALE GENOMIC DNA]</scope>
    <source>
        <strain evidence="11 12">CGMCC 1.15528</strain>
    </source>
</reference>
<keyword evidence="6 8" id="KW-0630">Potassium</keyword>
<dbReference type="EMBL" id="JAAKZG010000011">
    <property type="protein sequence ID" value="NGN43810.1"/>
    <property type="molecule type" value="Genomic_DNA"/>
</dbReference>
<dbReference type="InterPro" id="IPR006073">
    <property type="entry name" value="GTP-bd"/>
</dbReference>
<dbReference type="Gene3D" id="3.40.50.300">
    <property type="entry name" value="P-loop containing nucleotide triphosphate hydrolases"/>
    <property type="match status" value="1"/>
</dbReference>
<accession>A0A7C9VFY8</accession>
<feature type="binding site" evidence="8">
    <location>
        <begin position="246"/>
        <end position="252"/>
    </location>
    <ligand>
        <name>GTP</name>
        <dbReference type="ChEBI" id="CHEBI:37565"/>
    </ligand>
</feature>
<dbReference type="Gene3D" id="3.30.1360.120">
    <property type="entry name" value="Probable tRNA modification gtpase trme, domain 1"/>
    <property type="match status" value="1"/>
</dbReference>
<evidence type="ECO:0000256" key="6">
    <source>
        <dbReference type="ARBA" id="ARBA00022958"/>
    </source>
</evidence>
<dbReference type="RefSeq" id="WP_165120214.1">
    <property type="nucleotide sequence ID" value="NZ_JAAKZG010000011.1"/>
</dbReference>
<dbReference type="SUPFAM" id="SSF52540">
    <property type="entry name" value="P-loop containing nucleoside triphosphate hydrolases"/>
    <property type="match status" value="1"/>
</dbReference>
<dbReference type="SUPFAM" id="SSF116878">
    <property type="entry name" value="TrmE connector domain"/>
    <property type="match status" value="1"/>
</dbReference>
<dbReference type="InterPro" id="IPR027417">
    <property type="entry name" value="P-loop_NTPase"/>
</dbReference>
<feature type="binding site" evidence="8">
    <location>
        <position position="120"/>
    </location>
    <ligand>
        <name>(6S)-5-formyl-5,6,7,8-tetrahydrofolate</name>
        <dbReference type="ChEBI" id="CHEBI:57457"/>
    </ligand>
</feature>
<dbReference type="GO" id="GO:0046872">
    <property type="term" value="F:metal ion binding"/>
    <property type="evidence" value="ECO:0007669"/>
    <property type="project" value="UniProtKB-KW"/>
</dbReference>
<dbReference type="GO" id="GO:0030488">
    <property type="term" value="P:tRNA methylation"/>
    <property type="evidence" value="ECO:0007669"/>
    <property type="project" value="TreeGrafter"/>
</dbReference>
<dbReference type="EC" id="3.6.-.-" evidence="8"/>
<name>A0A7C9VFY8_9HYPH</name>
<evidence type="ECO:0000256" key="1">
    <source>
        <dbReference type="ARBA" id="ARBA00011043"/>
    </source>
</evidence>
<comment type="subunit">
    <text evidence="8">Homodimer. Heterotetramer of two MnmE and two MnmG subunits.</text>
</comment>
<dbReference type="Pfam" id="PF01926">
    <property type="entry name" value="MMR_HSR1"/>
    <property type="match status" value="1"/>
</dbReference>
<evidence type="ECO:0000256" key="8">
    <source>
        <dbReference type="HAMAP-Rule" id="MF_00379"/>
    </source>
</evidence>
<feature type="binding site" evidence="8">
    <location>
        <position position="440"/>
    </location>
    <ligand>
        <name>(6S)-5-formyl-5,6,7,8-tetrahydrofolate</name>
        <dbReference type="ChEBI" id="CHEBI:57457"/>
    </ligand>
</feature>
<comment type="caution">
    <text evidence="8">Lacks conserved residue(s) required for the propagation of feature annotation.</text>
</comment>
<protein>
    <recommendedName>
        <fullName evidence="8">tRNA modification GTPase MnmE</fullName>
        <ecNumber evidence="8">3.6.-.-</ecNumber>
    </recommendedName>
</protein>
<keyword evidence="5 8" id="KW-0460">Magnesium</keyword>
<evidence type="ECO:0000256" key="5">
    <source>
        <dbReference type="ARBA" id="ARBA00022842"/>
    </source>
</evidence>
<dbReference type="InterPro" id="IPR031168">
    <property type="entry name" value="G_TrmE"/>
</dbReference>
<sequence length="440" mass="47580">MIFQDSIVALSSGHLPSGIAIIRITGPKTRFALETINGSVPKPRFAHYGKFRSRDGSVLDSGISLFFPGPKSFTGEDSAEFHVHGGRAVVSAMMQAIGELDGFRQAEPGEFTRRAFLNGKVDLVEAEALADLVSAETEAQRRFAVLNSEGRQSELYQAWRTRLIHDRAMIEAEMDFSDESDVPGSVSSAVWADIDLMIEEIELHLQGFRKAEIIRDGYDVVIVGAPNAGKSSLLNALARRDVAIVTDEPGTTRDLVEVALELDGVKVRLTDTAGIRETSGKVELIGIEKARQKISAADAVLYLEDLGDPKRLAPDEIPSGSIRIGTKADLSGHHIEENAYDLLVSTETGEGIVALLALLSGRAVVEIGSAGDVLPSRQRHVELLGATADFLKSCRSLPTADLELRSEHLRLASDRLGRISGAVDPEDLLDVIFSQFCIGK</sequence>
<dbReference type="InterPro" id="IPR027266">
    <property type="entry name" value="TrmE/GcvT-like"/>
</dbReference>
<dbReference type="NCBIfam" id="TIGR00450">
    <property type="entry name" value="mnmE_trmE_thdF"/>
    <property type="match status" value="1"/>
</dbReference>
<feature type="binding site" evidence="8">
    <location>
        <position position="231"/>
    </location>
    <ligand>
        <name>Mg(2+)</name>
        <dbReference type="ChEBI" id="CHEBI:18420"/>
    </ligand>
</feature>
<dbReference type="Proteomes" id="UP000481252">
    <property type="component" value="Unassembled WGS sequence"/>
</dbReference>
<feature type="binding site" evidence="8">
    <location>
        <begin position="227"/>
        <end position="232"/>
    </location>
    <ligand>
        <name>GTP</name>
        <dbReference type="ChEBI" id="CHEBI:37565"/>
    </ligand>
</feature>